<sequence>MNKINNIRLSERFDRLGEAHRRYDREYGHLSFSIEKRYELEAEFKMQSLLGTQYQNQYIQTWIDCLIQTIYVRNIKCKRK</sequence>
<organism evidence="1 2">
    <name type="scientific">Escherichia coli</name>
    <dbReference type="NCBI Taxonomy" id="562"/>
    <lineage>
        <taxon>Bacteria</taxon>
        <taxon>Pseudomonadati</taxon>
        <taxon>Pseudomonadota</taxon>
        <taxon>Gammaproteobacteria</taxon>
        <taxon>Enterobacterales</taxon>
        <taxon>Enterobacteriaceae</taxon>
        <taxon>Escherichia</taxon>
    </lineage>
</organism>
<accession>A0AAJ2Y387</accession>
<evidence type="ECO:0000313" key="1">
    <source>
        <dbReference type="EMBL" id="MUM71718.1"/>
    </source>
</evidence>
<reference evidence="1 2" key="1">
    <citation type="submission" date="2019-11" db="EMBL/GenBank/DDBJ databases">
        <title>Whole genome sequence analysis of environmental Escherichia coli from the feces of straw-necked ibis (Threskiornis spinicollis) nesting on inland wetlands.</title>
        <authorList>
            <person name="Wyrsch E.R."/>
            <person name="Roy Chowdhury P."/>
            <person name="Wallis L."/>
            <person name="Cummins M.L."/>
            <person name="Zingali T."/>
            <person name="Brandis K.J."/>
            <person name="Djordjevic S.P."/>
        </authorList>
    </citation>
    <scope>NUCLEOTIDE SEQUENCE [LARGE SCALE GENOMIC DNA]</scope>
    <source>
        <strain evidence="1 2">IBS12</strain>
    </source>
</reference>
<dbReference type="EMBL" id="WOET01000003">
    <property type="protein sequence ID" value="MUM71718.1"/>
    <property type="molecule type" value="Genomic_DNA"/>
</dbReference>
<dbReference type="AlphaFoldDB" id="A0AAJ2Y387"/>
<name>A0AAJ2Y387_ECOLX</name>
<dbReference type="Proteomes" id="UP000490727">
    <property type="component" value="Unassembled WGS sequence"/>
</dbReference>
<proteinExistence type="predicted"/>
<comment type="caution">
    <text evidence="1">The sequence shown here is derived from an EMBL/GenBank/DDBJ whole genome shotgun (WGS) entry which is preliminary data.</text>
</comment>
<evidence type="ECO:0000313" key="2">
    <source>
        <dbReference type="Proteomes" id="UP000490727"/>
    </source>
</evidence>
<gene>
    <name evidence="1" type="ORF">GNZ05_06000</name>
</gene>
<protein>
    <submittedName>
        <fullName evidence="1">Uncharacterized protein</fullName>
    </submittedName>
</protein>